<keyword evidence="3 6" id="KW-0378">Hydrolase</keyword>
<evidence type="ECO:0000259" key="5">
    <source>
        <dbReference type="Pfam" id="PF08386"/>
    </source>
</evidence>
<evidence type="ECO:0000256" key="2">
    <source>
        <dbReference type="ARBA" id="ARBA00022729"/>
    </source>
</evidence>
<keyword evidence="7" id="KW-1185">Reference proteome</keyword>
<dbReference type="PANTHER" id="PTHR43248">
    <property type="entry name" value="2-SUCCINYL-6-HYDROXY-2,4-CYCLOHEXADIENE-1-CARBOXYLATE SYNTHASE"/>
    <property type="match status" value="1"/>
</dbReference>
<feature type="chain" id="PRO_5047323287" evidence="4">
    <location>
        <begin position="24"/>
        <end position="549"/>
    </location>
</feature>
<dbReference type="RefSeq" id="WP_345361498.1">
    <property type="nucleotide sequence ID" value="NZ_BAABHJ010000023.1"/>
</dbReference>
<feature type="domain" description="Peptidase S33 tripeptidyl aminopeptidase-like C-terminal" evidence="5">
    <location>
        <begin position="417"/>
        <end position="512"/>
    </location>
</feature>
<evidence type="ECO:0000313" key="6">
    <source>
        <dbReference type="EMBL" id="GAA4613520.1"/>
    </source>
</evidence>
<dbReference type="InterPro" id="IPR013595">
    <property type="entry name" value="Pept_S33_TAP-like_C"/>
</dbReference>
<organism evidence="6 7">
    <name type="scientific">Actinoallomurus liliacearum</name>
    <dbReference type="NCBI Taxonomy" id="1080073"/>
    <lineage>
        <taxon>Bacteria</taxon>
        <taxon>Bacillati</taxon>
        <taxon>Actinomycetota</taxon>
        <taxon>Actinomycetes</taxon>
        <taxon>Streptosporangiales</taxon>
        <taxon>Thermomonosporaceae</taxon>
        <taxon>Actinoallomurus</taxon>
    </lineage>
</organism>
<name>A0ABP8TT06_9ACTN</name>
<comment type="caution">
    <text evidence="6">The sequence shown here is derived from an EMBL/GenBank/DDBJ whole genome shotgun (WGS) entry which is preliminary data.</text>
</comment>
<feature type="signal peptide" evidence="4">
    <location>
        <begin position="1"/>
        <end position="23"/>
    </location>
</feature>
<accession>A0ABP8TT06</accession>
<dbReference type="SUPFAM" id="SSF53474">
    <property type="entry name" value="alpha/beta-Hydrolases"/>
    <property type="match status" value="1"/>
</dbReference>
<dbReference type="Proteomes" id="UP001500212">
    <property type="component" value="Unassembled WGS sequence"/>
</dbReference>
<gene>
    <name evidence="6" type="ORF">GCM10023195_58530</name>
</gene>
<reference evidence="7" key="1">
    <citation type="journal article" date="2019" name="Int. J. Syst. Evol. Microbiol.">
        <title>The Global Catalogue of Microorganisms (GCM) 10K type strain sequencing project: providing services to taxonomists for standard genome sequencing and annotation.</title>
        <authorList>
            <consortium name="The Broad Institute Genomics Platform"/>
            <consortium name="The Broad Institute Genome Sequencing Center for Infectious Disease"/>
            <person name="Wu L."/>
            <person name="Ma J."/>
        </authorList>
    </citation>
    <scope>NUCLEOTIDE SEQUENCE [LARGE SCALE GENOMIC DNA]</scope>
    <source>
        <strain evidence="7">JCM 17938</strain>
    </source>
</reference>
<evidence type="ECO:0000256" key="3">
    <source>
        <dbReference type="ARBA" id="ARBA00022801"/>
    </source>
</evidence>
<evidence type="ECO:0000313" key="7">
    <source>
        <dbReference type="Proteomes" id="UP001500212"/>
    </source>
</evidence>
<evidence type="ECO:0000256" key="1">
    <source>
        <dbReference type="ARBA" id="ARBA00010088"/>
    </source>
</evidence>
<evidence type="ECO:0000256" key="4">
    <source>
        <dbReference type="SAM" id="SignalP"/>
    </source>
</evidence>
<comment type="similarity">
    <text evidence="1">Belongs to the peptidase S33 family.</text>
</comment>
<sequence length="549" mass="59290">MKKLVVVTAAIGLTLTGVGPAVAAGGSATPTPAPAGESAQAVAAGIAWTPCPDNDPIEGTKLQGLECGTLRVPLDYAHPHGRQITLALTRAKATDTRHYQGVVLLNRGGPGGHGRDLPTRFAKGTYGLPTSVGATYDWIGFDPRAVGASSIDGTGKGIICDPSFQAPGKARPDYTPGSKAEELAWRAKAKKYAQDCGRRYGSALKYQTSANWARDMDSIRKALGQHKISYYGYSYGTYLGSVYASLFPTHVRRMVLDSVVRPSGVWYDVNLDQDVAFQKRFEIFLTWIAKYDAVYHLGATHAAVKANYYKIRAALAKDPINGQLGPDELDDTVQADAYRDYTWLDHAQALSDYFVKHDPQPLLDQWGGFPTDDFLTQNSYAVYDAVQCVDRQWPTNWKKWDHDNWQLYRQGNTFLTWGNVWYNAPCAYWPVPGGTPVKIQGKKGLPPILIVQATNDAATPYAGAVEVHKRFPNSRLLVENGGINHGVALTPNGDTCANTLVSAYLGWGALPPNKPGVDARCQAPALPVPGATAAKATSANADAAAIGEH</sequence>
<protein>
    <submittedName>
        <fullName evidence="6">Alpha/beta hydrolase</fullName>
    </submittedName>
</protein>
<dbReference type="GO" id="GO:0016787">
    <property type="term" value="F:hydrolase activity"/>
    <property type="evidence" value="ECO:0007669"/>
    <property type="project" value="UniProtKB-KW"/>
</dbReference>
<dbReference type="EMBL" id="BAABHJ010000023">
    <property type="protein sequence ID" value="GAA4613520.1"/>
    <property type="molecule type" value="Genomic_DNA"/>
</dbReference>
<dbReference type="PANTHER" id="PTHR43248:SF29">
    <property type="entry name" value="TRIPEPTIDYL AMINOPEPTIDASE"/>
    <property type="match status" value="1"/>
</dbReference>
<dbReference type="InterPro" id="IPR051601">
    <property type="entry name" value="Serine_prot/Carboxylest_S33"/>
</dbReference>
<dbReference type="Pfam" id="PF08386">
    <property type="entry name" value="Abhydrolase_4"/>
    <property type="match status" value="1"/>
</dbReference>
<proteinExistence type="inferred from homology"/>
<dbReference type="InterPro" id="IPR029058">
    <property type="entry name" value="AB_hydrolase_fold"/>
</dbReference>
<dbReference type="Gene3D" id="3.40.50.1820">
    <property type="entry name" value="alpha/beta hydrolase"/>
    <property type="match status" value="1"/>
</dbReference>
<keyword evidence="2 4" id="KW-0732">Signal</keyword>